<dbReference type="OrthoDB" id="2293641at2"/>
<reference evidence="3 4" key="1">
    <citation type="submission" date="2019-03" db="EMBL/GenBank/DDBJ databases">
        <title>Complete genome sequence of Paenisporosarcina antarctica CGMCC 1.6503T.</title>
        <authorList>
            <person name="Rong J.-C."/>
            <person name="Chi N.-Y."/>
            <person name="Zhang Q.-F."/>
        </authorList>
    </citation>
    <scope>NUCLEOTIDE SEQUENCE [LARGE SCALE GENOMIC DNA]</scope>
    <source>
        <strain evidence="3 4">CGMCC 1.6503</strain>
    </source>
</reference>
<keyword evidence="1" id="KW-0472">Membrane</keyword>
<organism evidence="3 4">
    <name type="scientific">Paenisporosarcina antarctica</name>
    <dbReference type="NCBI Taxonomy" id="417367"/>
    <lineage>
        <taxon>Bacteria</taxon>
        <taxon>Bacillati</taxon>
        <taxon>Bacillota</taxon>
        <taxon>Bacilli</taxon>
        <taxon>Bacillales</taxon>
        <taxon>Caryophanaceae</taxon>
        <taxon>Paenisporosarcina</taxon>
    </lineage>
</organism>
<feature type="domain" description="DUF4179" evidence="2">
    <location>
        <begin position="35"/>
        <end position="128"/>
    </location>
</feature>
<evidence type="ECO:0000259" key="2">
    <source>
        <dbReference type="Pfam" id="PF13786"/>
    </source>
</evidence>
<dbReference type="RefSeq" id="WP_134209673.1">
    <property type="nucleotide sequence ID" value="NZ_CP038015.1"/>
</dbReference>
<protein>
    <submittedName>
        <fullName evidence="3">DUF4179 domain-containing protein</fullName>
    </submittedName>
</protein>
<dbReference type="InterPro" id="IPR025436">
    <property type="entry name" value="DUF4179"/>
</dbReference>
<evidence type="ECO:0000313" key="3">
    <source>
        <dbReference type="EMBL" id="QBP41013.1"/>
    </source>
</evidence>
<gene>
    <name evidence="3" type="ORF">E2636_07695</name>
</gene>
<keyword evidence="1" id="KW-1133">Transmembrane helix</keyword>
<evidence type="ECO:0000313" key="4">
    <source>
        <dbReference type="Proteomes" id="UP000294292"/>
    </source>
</evidence>
<feature type="transmembrane region" description="Helical" evidence="1">
    <location>
        <begin position="42"/>
        <end position="62"/>
    </location>
</feature>
<dbReference type="EMBL" id="CP038015">
    <property type="protein sequence ID" value="QBP41013.1"/>
    <property type="molecule type" value="Genomic_DNA"/>
</dbReference>
<dbReference type="AlphaFoldDB" id="A0A4P6ZXL2"/>
<dbReference type="Gene3D" id="2.60.40.1630">
    <property type="entry name" value="bacillus anthracis domain"/>
    <property type="match status" value="1"/>
</dbReference>
<keyword evidence="1" id="KW-0812">Transmembrane</keyword>
<name>A0A4P6ZXL2_9BACL</name>
<sequence length="460" mass="51936">MNKKQLDKELSEIEVPNEVFDAIDKGIARGRMEKKKINSKKIIGTISSVAAVSFLASGLIFAPMTNVLASVPLIGSIYEKFSLQIGHELLESNLITQLNQEATSNGVDITLTSAYYDGNVIGITFKAKGERVSLDSDGDKETESGYNFHLFDGVEQNQWSSAMTQLEETEDGYEAAIEFYNPNANLPKDYTLPFTLTSITGIKGNWKFDIPLEQIPLETINSDAESIFNGQDNSLKMESVVKGKATTLLNYKTTFPLVGEDDDIRITVFDNEGNRLSKNHADVLVTEQDGGLAIKEVRELFSSKINEEAKFLIVQPEIIRNEEDTFKSLNQKTPFMVESNRFDYKIRINSLKQNGNQLILDYNVQNVNTDAIRKDSIQNFANFIMLIKSEDIQRRKMLEYEIRSNQAEVMADGSLHYQSIFNIENLDKFDYRDYSLTVPFGILSANEPIKMNQIIVDLNK</sequence>
<dbReference type="Proteomes" id="UP000294292">
    <property type="component" value="Chromosome"/>
</dbReference>
<dbReference type="KEGG" id="panc:E2636_07695"/>
<dbReference type="Pfam" id="PF13786">
    <property type="entry name" value="DUF4179"/>
    <property type="match status" value="1"/>
</dbReference>
<evidence type="ECO:0000256" key="1">
    <source>
        <dbReference type="SAM" id="Phobius"/>
    </source>
</evidence>
<keyword evidence="4" id="KW-1185">Reference proteome</keyword>
<accession>A0A4P6ZXL2</accession>
<proteinExistence type="predicted"/>